<keyword evidence="1" id="KW-0472">Membrane</keyword>
<feature type="non-terminal residue" evidence="2">
    <location>
        <position position="1"/>
    </location>
</feature>
<reference evidence="2" key="1">
    <citation type="journal article" date="2014" name="Front. Microbiol.">
        <title>High frequency of phylogenetically diverse reductive dehalogenase-homologous genes in deep subseafloor sedimentary metagenomes.</title>
        <authorList>
            <person name="Kawai M."/>
            <person name="Futagami T."/>
            <person name="Toyoda A."/>
            <person name="Takaki Y."/>
            <person name="Nishi S."/>
            <person name="Hori S."/>
            <person name="Arai W."/>
            <person name="Tsubouchi T."/>
            <person name="Morono Y."/>
            <person name="Uchiyama I."/>
            <person name="Ito T."/>
            <person name="Fujiyama A."/>
            <person name="Inagaki F."/>
            <person name="Takami H."/>
        </authorList>
    </citation>
    <scope>NUCLEOTIDE SEQUENCE</scope>
    <source>
        <strain evidence="2">Expedition CK06-06</strain>
    </source>
</reference>
<sequence>IVEEKDLLEIFKFITKRYKEVDINAECNDKTKIKFKNINEVTRFKNYNIQKIIKISIEGKNSFEERLYITITNKDNTDSTAYFLITSKSEETFNYILGELNKWFLGAKPWYNFLAKISVFWCLFSLLNIICGILAISSLYFKFTGNILQ</sequence>
<keyword evidence="1" id="KW-0812">Transmembrane</keyword>
<protein>
    <submittedName>
        <fullName evidence="2">Uncharacterized protein</fullName>
    </submittedName>
</protein>
<feature type="transmembrane region" description="Helical" evidence="1">
    <location>
        <begin position="118"/>
        <end position="141"/>
    </location>
</feature>
<gene>
    <name evidence="2" type="ORF">S03H2_09663</name>
</gene>
<evidence type="ECO:0000313" key="2">
    <source>
        <dbReference type="EMBL" id="GAH25524.1"/>
    </source>
</evidence>
<comment type="caution">
    <text evidence="2">The sequence shown here is derived from an EMBL/GenBank/DDBJ whole genome shotgun (WGS) entry which is preliminary data.</text>
</comment>
<dbReference type="AlphaFoldDB" id="X1F826"/>
<keyword evidence="1" id="KW-1133">Transmembrane helix</keyword>
<name>X1F826_9ZZZZ</name>
<proteinExistence type="predicted"/>
<organism evidence="2">
    <name type="scientific">marine sediment metagenome</name>
    <dbReference type="NCBI Taxonomy" id="412755"/>
    <lineage>
        <taxon>unclassified sequences</taxon>
        <taxon>metagenomes</taxon>
        <taxon>ecological metagenomes</taxon>
    </lineage>
</organism>
<evidence type="ECO:0000256" key="1">
    <source>
        <dbReference type="SAM" id="Phobius"/>
    </source>
</evidence>
<feature type="non-terminal residue" evidence="2">
    <location>
        <position position="149"/>
    </location>
</feature>
<accession>X1F826</accession>
<dbReference type="EMBL" id="BARU01004988">
    <property type="protein sequence ID" value="GAH25524.1"/>
    <property type="molecule type" value="Genomic_DNA"/>
</dbReference>